<proteinExistence type="predicted"/>
<sequence length="288" mass="30972">MGHRVTIGGTGHDIAGGKTLVSGTARTLTGGRTRVAGTIYDIPLDRFDPVLNNNTWEQISLAAQKGVAENVWRVGDTKEITLSGSVGGVNLSGTYLCYILGFNHNAALEGDNRIHFQLARSTAGKELCFYRYQLSSAFGTAGGWETCSLRNTLLGTDPANCAGTILGTFPAELLAVLRPAQKYSDNGSGDLGSVSATTDYLWIPAEKEVFGTVTEGTAGQGSQQAQYAYYAAGGSKIRYAQNDTRNTEREWWLRSRADAFTFCYVDDTGNVMNEVPSEEYGVAPIFCV</sequence>
<dbReference type="InterPro" id="IPR046240">
    <property type="entry name" value="DUF6273"/>
</dbReference>
<dbReference type="Pfam" id="PF19789">
    <property type="entry name" value="DUF6273"/>
    <property type="match status" value="1"/>
</dbReference>
<dbReference type="AlphaFoldDB" id="A0A9D1DI88"/>
<dbReference type="EMBL" id="DVHE01000058">
    <property type="protein sequence ID" value="HIR51155.1"/>
    <property type="molecule type" value="Genomic_DNA"/>
</dbReference>
<gene>
    <name evidence="2" type="ORF">IAA53_07700</name>
</gene>
<name>A0A9D1DI88_9FIRM</name>
<protein>
    <recommendedName>
        <fullName evidence="1">DUF6273 domain-containing protein</fullName>
    </recommendedName>
</protein>
<reference evidence="2" key="2">
    <citation type="journal article" date="2021" name="PeerJ">
        <title>Extensive microbial diversity within the chicken gut microbiome revealed by metagenomics and culture.</title>
        <authorList>
            <person name="Gilroy R."/>
            <person name="Ravi A."/>
            <person name="Getino M."/>
            <person name="Pursley I."/>
            <person name="Horton D.L."/>
            <person name="Alikhan N.F."/>
            <person name="Baker D."/>
            <person name="Gharbi K."/>
            <person name="Hall N."/>
            <person name="Watson M."/>
            <person name="Adriaenssens E.M."/>
            <person name="Foster-Nyarko E."/>
            <person name="Jarju S."/>
            <person name="Secka A."/>
            <person name="Antonio M."/>
            <person name="Oren A."/>
            <person name="Chaudhuri R.R."/>
            <person name="La Ragione R."/>
            <person name="Hildebrand F."/>
            <person name="Pallen M.J."/>
        </authorList>
    </citation>
    <scope>NUCLEOTIDE SEQUENCE</scope>
    <source>
        <strain evidence="2">ChiBcec15-4380</strain>
    </source>
</reference>
<evidence type="ECO:0000313" key="2">
    <source>
        <dbReference type="EMBL" id="HIR51155.1"/>
    </source>
</evidence>
<organism evidence="2 3">
    <name type="scientific">Candidatus Avoscillospira avicola</name>
    <dbReference type="NCBI Taxonomy" id="2840706"/>
    <lineage>
        <taxon>Bacteria</taxon>
        <taxon>Bacillati</taxon>
        <taxon>Bacillota</taxon>
        <taxon>Clostridia</taxon>
        <taxon>Eubacteriales</taxon>
        <taxon>Oscillospiraceae</taxon>
        <taxon>Oscillospiraceae incertae sedis</taxon>
        <taxon>Candidatus Avoscillospira</taxon>
    </lineage>
</organism>
<evidence type="ECO:0000313" key="3">
    <source>
        <dbReference type="Proteomes" id="UP000824239"/>
    </source>
</evidence>
<dbReference type="Proteomes" id="UP000824239">
    <property type="component" value="Unassembled WGS sequence"/>
</dbReference>
<reference evidence="2" key="1">
    <citation type="submission" date="2020-10" db="EMBL/GenBank/DDBJ databases">
        <authorList>
            <person name="Gilroy R."/>
        </authorList>
    </citation>
    <scope>NUCLEOTIDE SEQUENCE</scope>
    <source>
        <strain evidence="2">ChiBcec15-4380</strain>
    </source>
</reference>
<accession>A0A9D1DI88</accession>
<comment type="caution">
    <text evidence="2">The sequence shown here is derived from an EMBL/GenBank/DDBJ whole genome shotgun (WGS) entry which is preliminary data.</text>
</comment>
<evidence type="ECO:0000259" key="1">
    <source>
        <dbReference type="Pfam" id="PF19789"/>
    </source>
</evidence>
<feature type="domain" description="DUF6273" evidence="1">
    <location>
        <begin position="142"/>
        <end position="288"/>
    </location>
</feature>